<name>A0A9D4INI0_DREPO</name>
<gene>
    <name evidence="1" type="ORF">DPMN_157042</name>
</gene>
<feature type="non-terminal residue" evidence="1">
    <location>
        <position position="1"/>
    </location>
</feature>
<dbReference type="EMBL" id="JAIWYP010000008">
    <property type="protein sequence ID" value="KAH3779242.1"/>
    <property type="molecule type" value="Genomic_DNA"/>
</dbReference>
<reference evidence="1" key="1">
    <citation type="journal article" date="2019" name="bioRxiv">
        <title>The Genome of the Zebra Mussel, Dreissena polymorpha: A Resource for Invasive Species Research.</title>
        <authorList>
            <person name="McCartney M.A."/>
            <person name="Auch B."/>
            <person name="Kono T."/>
            <person name="Mallez S."/>
            <person name="Zhang Y."/>
            <person name="Obille A."/>
            <person name="Becker A."/>
            <person name="Abrahante J.E."/>
            <person name="Garbe J."/>
            <person name="Badalamenti J.P."/>
            <person name="Herman A."/>
            <person name="Mangelson H."/>
            <person name="Liachko I."/>
            <person name="Sullivan S."/>
            <person name="Sone E.D."/>
            <person name="Koren S."/>
            <person name="Silverstein K.A.T."/>
            <person name="Beckman K.B."/>
            <person name="Gohl D.M."/>
        </authorList>
    </citation>
    <scope>NUCLEOTIDE SEQUENCE</scope>
    <source>
        <strain evidence="1">Duluth1</strain>
        <tissue evidence="1">Whole animal</tissue>
    </source>
</reference>
<dbReference type="Proteomes" id="UP000828390">
    <property type="component" value="Unassembled WGS sequence"/>
</dbReference>
<sequence length="61" mass="6832">CIAPSFLRTRLICVSTSGNLIRPCEGELVNSTNWYPNLNSHTLHNEDDFVKQVQRSGNDGI</sequence>
<proteinExistence type="predicted"/>
<dbReference type="AlphaFoldDB" id="A0A9D4INI0"/>
<organism evidence="1 2">
    <name type="scientific">Dreissena polymorpha</name>
    <name type="common">Zebra mussel</name>
    <name type="synonym">Mytilus polymorpha</name>
    <dbReference type="NCBI Taxonomy" id="45954"/>
    <lineage>
        <taxon>Eukaryota</taxon>
        <taxon>Metazoa</taxon>
        <taxon>Spiralia</taxon>
        <taxon>Lophotrochozoa</taxon>
        <taxon>Mollusca</taxon>
        <taxon>Bivalvia</taxon>
        <taxon>Autobranchia</taxon>
        <taxon>Heteroconchia</taxon>
        <taxon>Euheterodonta</taxon>
        <taxon>Imparidentia</taxon>
        <taxon>Neoheterodontei</taxon>
        <taxon>Myida</taxon>
        <taxon>Dreissenoidea</taxon>
        <taxon>Dreissenidae</taxon>
        <taxon>Dreissena</taxon>
    </lineage>
</organism>
<protein>
    <submittedName>
        <fullName evidence="1">Uncharacterized protein</fullName>
    </submittedName>
</protein>
<evidence type="ECO:0000313" key="1">
    <source>
        <dbReference type="EMBL" id="KAH3779242.1"/>
    </source>
</evidence>
<accession>A0A9D4INI0</accession>
<reference evidence="1" key="2">
    <citation type="submission" date="2020-11" db="EMBL/GenBank/DDBJ databases">
        <authorList>
            <person name="McCartney M.A."/>
            <person name="Auch B."/>
            <person name="Kono T."/>
            <person name="Mallez S."/>
            <person name="Becker A."/>
            <person name="Gohl D.M."/>
            <person name="Silverstein K.A.T."/>
            <person name="Koren S."/>
            <person name="Bechman K.B."/>
            <person name="Herman A."/>
            <person name="Abrahante J.E."/>
            <person name="Garbe J."/>
        </authorList>
    </citation>
    <scope>NUCLEOTIDE SEQUENCE</scope>
    <source>
        <strain evidence="1">Duluth1</strain>
        <tissue evidence="1">Whole animal</tissue>
    </source>
</reference>
<keyword evidence="2" id="KW-1185">Reference proteome</keyword>
<comment type="caution">
    <text evidence="1">The sequence shown here is derived from an EMBL/GenBank/DDBJ whole genome shotgun (WGS) entry which is preliminary data.</text>
</comment>
<evidence type="ECO:0000313" key="2">
    <source>
        <dbReference type="Proteomes" id="UP000828390"/>
    </source>
</evidence>